<organism evidence="2 3">
    <name type="scientific">Kipferlia bialata</name>
    <dbReference type="NCBI Taxonomy" id="797122"/>
    <lineage>
        <taxon>Eukaryota</taxon>
        <taxon>Metamonada</taxon>
        <taxon>Carpediemonas-like organisms</taxon>
        <taxon>Kipferlia</taxon>
    </lineage>
</organism>
<feature type="region of interest" description="Disordered" evidence="1">
    <location>
        <begin position="88"/>
        <end position="107"/>
    </location>
</feature>
<evidence type="ECO:0000256" key="1">
    <source>
        <dbReference type="SAM" id="MobiDB-lite"/>
    </source>
</evidence>
<dbReference type="EMBL" id="BDIP01000989">
    <property type="protein sequence ID" value="GCA62606.1"/>
    <property type="molecule type" value="Genomic_DNA"/>
</dbReference>
<evidence type="ECO:0000313" key="2">
    <source>
        <dbReference type="EMBL" id="GCA62606.1"/>
    </source>
</evidence>
<name>A0A391NQY4_9EUKA</name>
<dbReference type="AlphaFoldDB" id="A0A391NQY4"/>
<proteinExistence type="predicted"/>
<keyword evidence="3" id="KW-1185">Reference proteome</keyword>
<comment type="caution">
    <text evidence="2">The sequence shown here is derived from an EMBL/GenBank/DDBJ whole genome shotgun (WGS) entry which is preliminary data.</text>
</comment>
<dbReference type="Proteomes" id="UP000265618">
    <property type="component" value="Unassembled WGS sequence"/>
</dbReference>
<evidence type="ECO:0000313" key="3">
    <source>
        <dbReference type="Proteomes" id="UP000265618"/>
    </source>
</evidence>
<gene>
    <name evidence="2" type="ORF">KIPB_004584</name>
</gene>
<sequence>MAEDSISMELEAQAVIVANIQAVMARVGVEAGDQSIFQGLSACPAFLSILPSLVEALGTQVIPHSLVYVYSAYLTMWVEHRAHSFRLIPPPPPTSFLHPKTPPPDST</sequence>
<accession>A0A391NQY4</accession>
<protein>
    <submittedName>
        <fullName evidence="2">Uncharacterized protein</fullName>
    </submittedName>
</protein>
<reference evidence="2 3" key="1">
    <citation type="journal article" date="2018" name="PLoS ONE">
        <title>The draft genome of Kipferlia bialata reveals reductive genome evolution in fornicate parasites.</title>
        <authorList>
            <person name="Tanifuji G."/>
            <person name="Takabayashi S."/>
            <person name="Kume K."/>
            <person name="Takagi M."/>
            <person name="Nakayama T."/>
            <person name="Kamikawa R."/>
            <person name="Inagaki Y."/>
            <person name="Hashimoto T."/>
        </authorList>
    </citation>
    <scope>NUCLEOTIDE SEQUENCE [LARGE SCALE GENOMIC DNA]</scope>
    <source>
        <strain evidence="2">NY0173</strain>
    </source>
</reference>